<dbReference type="InterPro" id="IPR027266">
    <property type="entry name" value="TrmE/GcvT-like"/>
</dbReference>
<dbReference type="RefSeq" id="WP_238749502.1">
    <property type="nucleotide sequence ID" value="NZ_CAKLPZ010000001.1"/>
</dbReference>
<protein>
    <recommendedName>
        <fullName evidence="7">tRNA modification GTPase MnmE</fullName>
        <ecNumber evidence="7">3.6.-.-</ecNumber>
    </recommendedName>
</protein>
<dbReference type="InterPro" id="IPR025867">
    <property type="entry name" value="MnmE_helical"/>
</dbReference>
<gene>
    <name evidence="7 10" type="primary">mnmE</name>
    <name evidence="7" type="synonym">trmE</name>
    <name evidence="10" type="ORF">LEM8419_00611</name>
</gene>
<dbReference type="Gene3D" id="3.30.1360.120">
    <property type="entry name" value="Probable tRNA modification gtpase trme, domain 1"/>
    <property type="match status" value="1"/>
</dbReference>
<comment type="subcellular location">
    <subcellularLocation>
        <location evidence="7">Cytoplasm</location>
    </subcellularLocation>
</comment>
<dbReference type="InterPro" id="IPR005225">
    <property type="entry name" value="Small_GTP-bd"/>
</dbReference>
<evidence type="ECO:0000313" key="10">
    <source>
        <dbReference type="EMBL" id="CAH0999313.1"/>
    </source>
</evidence>
<feature type="domain" description="TrmE-type G" evidence="9">
    <location>
        <begin position="217"/>
        <end position="385"/>
    </location>
</feature>
<dbReference type="Pfam" id="PF01926">
    <property type="entry name" value="MMR_HSR1"/>
    <property type="match status" value="1"/>
</dbReference>
<feature type="binding site" evidence="7">
    <location>
        <position position="82"/>
    </location>
    <ligand>
        <name>(6S)-5-formyl-5,6,7,8-tetrahydrofolate</name>
        <dbReference type="ChEBI" id="CHEBI:57457"/>
    </ligand>
</feature>
<dbReference type="InterPro" id="IPR018948">
    <property type="entry name" value="GTP-bd_TrmE_N"/>
</dbReference>
<dbReference type="InterPro" id="IPR004520">
    <property type="entry name" value="GTPase_MnmE"/>
</dbReference>
<keyword evidence="11" id="KW-1185">Reference proteome</keyword>
<dbReference type="Gene3D" id="3.40.50.300">
    <property type="entry name" value="P-loop containing nucleotide triphosphate hydrolases"/>
    <property type="match status" value="1"/>
</dbReference>
<dbReference type="InterPro" id="IPR027417">
    <property type="entry name" value="P-loop_NTPase"/>
</dbReference>
<evidence type="ECO:0000256" key="8">
    <source>
        <dbReference type="RuleBase" id="RU003313"/>
    </source>
</evidence>
<keyword evidence="2 7" id="KW-0819">tRNA processing</keyword>
<dbReference type="CDD" id="cd04164">
    <property type="entry name" value="trmE"/>
    <property type="match status" value="1"/>
</dbReference>
<comment type="function">
    <text evidence="7">Exhibits a very high intrinsic GTPase hydrolysis rate. Involved in the addition of a carboxymethylaminomethyl (cmnm) group at the wobble position (U34) of certain tRNAs, forming tRNA-cmnm(5)s(2)U34.</text>
</comment>
<dbReference type="GO" id="GO:0016787">
    <property type="term" value="F:hydrolase activity"/>
    <property type="evidence" value="ECO:0007669"/>
    <property type="project" value="UniProtKB-KW"/>
</dbReference>
<comment type="subunit">
    <text evidence="7">Homodimer. Heterotetramer of two MnmE and two MnmG subunits.</text>
</comment>
<dbReference type="InterPro" id="IPR027368">
    <property type="entry name" value="MnmE_dom2"/>
</dbReference>
<comment type="similarity">
    <text evidence="1 7 8">Belongs to the TRAFAC class TrmE-Era-EngA-EngB-Septin-like GTPase superfamily. TrmE GTPase family.</text>
</comment>
<comment type="caution">
    <text evidence="7">Lacks conserved residue(s) required for the propagation of feature annotation.</text>
</comment>
<dbReference type="PROSITE" id="PS51709">
    <property type="entry name" value="G_TRME"/>
    <property type="match status" value="1"/>
</dbReference>
<keyword evidence="7" id="KW-0963">Cytoplasm</keyword>
<reference evidence="10" key="1">
    <citation type="submission" date="2021-12" db="EMBL/GenBank/DDBJ databases">
        <authorList>
            <person name="Rodrigo-Torres L."/>
            <person name="Arahal R. D."/>
            <person name="Lucena T."/>
        </authorList>
    </citation>
    <scope>NUCLEOTIDE SEQUENCE</scope>
    <source>
        <strain evidence="10">CECT 8419</strain>
    </source>
</reference>
<feature type="binding site" evidence="7">
    <location>
        <begin position="227"/>
        <end position="232"/>
    </location>
    <ligand>
        <name>GTP</name>
        <dbReference type="ChEBI" id="CHEBI:37565"/>
    </ligand>
</feature>
<name>A0ABM9AXP8_9BACT</name>
<evidence type="ECO:0000256" key="3">
    <source>
        <dbReference type="ARBA" id="ARBA00022741"/>
    </source>
</evidence>
<feature type="binding site" evidence="7">
    <location>
        <position position="21"/>
    </location>
    <ligand>
        <name>(6S)-5-formyl-5,6,7,8-tetrahydrofolate</name>
        <dbReference type="ChEBI" id="CHEBI:57457"/>
    </ligand>
</feature>
<feature type="binding site" evidence="7">
    <location>
        <position position="465"/>
    </location>
    <ligand>
        <name>(6S)-5-formyl-5,6,7,8-tetrahydrofolate</name>
        <dbReference type="ChEBI" id="CHEBI:57457"/>
    </ligand>
</feature>
<dbReference type="InterPro" id="IPR006073">
    <property type="entry name" value="GTP-bd"/>
</dbReference>
<dbReference type="Proteomes" id="UP000837803">
    <property type="component" value="Unassembled WGS sequence"/>
</dbReference>
<evidence type="ECO:0000256" key="5">
    <source>
        <dbReference type="ARBA" id="ARBA00022958"/>
    </source>
</evidence>
<feature type="binding site" evidence="7">
    <location>
        <position position="231"/>
    </location>
    <ligand>
        <name>Mg(2+)</name>
        <dbReference type="ChEBI" id="CHEBI:18420"/>
    </ligand>
</feature>
<feature type="binding site" evidence="7">
    <location>
        <position position="227"/>
    </location>
    <ligand>
        <name>K(+)</name>
        <dbReference type="ChEBI" id="CHEBI:29103"/>
    </ligand>
</feature>
<evidence type="ECO:0000313" key="11">
    <source>
        <dbReference type="Proteomes" id="UP000837803"/>
    </source>
</evidence>
<dbReference type="HAMAP" id="MF_00379">
    <property type="entry name" value="GTPase_MnmE"/>
    <property type="match status" value="1"/>
</dbReference>
<dbReference type="Pfam" id="PF10396">
    <property type="entry name" value="TrmE_N"/>
    <property type="match status" value="1"/>
</dbReference>
<evidence type="ECO:0000256" key="7">
    <source>
        <dbReference type="HAMAP-Rule" id="MF_00379"/>
    </source>
</evidence>
<organism evidence="10 11">
    <name type="scientific">Neolewinella maritima</name>
    <dbReference type="NCBI Taxonomy" id="1383882"/>
    <lineage>
        <taxon>Bacteria</taxon>
        <taxon>Pseudomonadati</taxon>
        <taxon>Bacteroidota</taxon>
        <taxon>Saprospiria</taxon>
        <taxon>Saprospirales</taxon>
        <taxon>Lewinellaceae</taxon>
        <taxon>Neolewinella</taxon>
    </lineage>
</organism>
<dbReference type="Gene3D" id="1.20.120.430">
    <property type="entry name" value="tRNA modification GTPase MnmE domain 2"/>
    <property type="match status" value="1"/>
</dbReference>
<dbReference type="EMBL" id="CAKLPZ010000001">
    <property type="protein sequence ID" value="CAH0999313.1"/>
    <property type="molecule type" value="Genomic_DNA"/>
</dbReference>
<keyword evidence="4 7" id="KW-0460">Magnesium</keyword>
<comment type="cofactor">
    <cofactor evidence="7">
        <name>K(+)</name>
        <dbReference type="ChEBI" id="CHEBI:29103"/>
    </cofactor>
    <text evidence="7">Binds 1 potassium ion per subunit.</text>
</comment>
<dbReference type="SUPFAM" id="SSF116878">
    <property type="entry name" value="TrmE connector domain"/>
    <property type="match status" value="1"/>
</dbReference>
<accession>A0ABM9AXP8</accession>
<feature type="binding site" evidence="7">
    <location>
        <position position="246"/>
    </location>
    <ligand>
        <name>K(+)</name>
        <dbReference type="ChEBI" id="CHEBI:29103"/>
    </ligand>
</feature>
<evidence type="ECO:0000259" key="9">
    <source>
        <dbReference type="PROSITE" id="PS51709"/>
    </source>
</evidence>
<keyword evidence="6 7" id="KW-0342">GTP-binding</keyword>
<feature type="binding site" evidence="7">
    <location>
        <position position="121"/>
    </location>
    <ligand>
        <name>(6S)-5-formyl-5,6,7,8-tetrahydrofolate</name>
        <dbReference type="ChEBI" id="CHEBI:57457"/>
    </ligand>
</feature>
<feature type="binding site" evidence="7">
    <location>
        <position position="252"/>
    </location>
    <ligand>
        <name>Mg(2+)</name>
        <dbReference type="ChEBI" id="CHEBI:18420"/>
    </ligand>
</feature>
<comment type="caution">
    <text evidence="10">The sequence shown here is derived from an EMBL/GenBank/DDBJ whole genome shotgun (WGS) entry which is preliminary data.</text>
</comment>
<evidence type="ECO:0000256" key="6">
    <source>
        <dbReference type="ARBA" id="ARBA00023134"/>
    </source>
</evidence>
<sequence length="465" mass="50484">MPDPIIAIATPAGEGAIGIVRVSGPGSIALFAPYFQSHDLLTAPARRALFGVLTDEKDQPIDEVVLTIYRAPASYTGEDAVEISAHGSPYILQRIVQLGADAGARPAQPGEFSQRAFLNGKLDLSQAEAVADLIASRSAAAHRIALGQLRGGVSNEIRELRAKLIDFASLIELELDFGEEDVEFADRSALSELVAKIRTRIAALTSSFRLGNAIKEGVSTVIAGRPNAGKSTLLNALLNEDRAIVSPIAGTTRDTIEEAITIGGMTFRFIDTAGIREATDTIEAMGVERTLQRVASSQLLIYVFDIIDTDPATLTADLDRLYREELDLVVVANKMDLNPYTKYSHYFGEDYDGKWSVPLERFIPMIASEKSNLQYLQDTLLHVATQGRGALDAQEVILSNARHYDALTRADRALERVAEGLQSGLSQDFVAMDIRQSLRDLGEITGEITTDDLLSNIFSNFCIGK</sequence>
<evidence type="ECO:0000256" key="4">
    <source>
        <dbReference type="ARBA" id="ARBA00022842"/>
    </source>
</evidence>
<feature type="binding site" evidence="7">
    <location>
        <begin position="271"/>
        <end position="274"/>
    </location>
    <ligand>
        <name>GTP</name>
        <dbReference type="ChEBI" id="CHEBI:37565"/>
    </ligand>
</feature>
<dbReference type="CDD" id="cd14858">
    <property type="entry name" value="TrmE_N"/>
    <property type="match status" value="1"/>
</dbReference>
<dbReference type="EC" id="3.6.-.-" evidence="7"/>
<keyword evidence="3 7" id="KW-0547">Nucleotide-binding</keyword>
<dbReference type="SUPFAM" id="SSF52540">
    <property type="entry name" value="P-loop containing nucleoside triphosphate hydrolases"/>
    <property type="match status" value="1"/>
</dbReference>
<proteinExistence type="inferred from homology"/>
<dbReference type="NCBIfam" id="TIGR00231">
    <property type="entry name" value="small_GTP"/>
    <property type="match status" value="1"/>
</dbReference>
<feature type="binding site" evidence="7">
    <location>
        <position position="248"/>
    </location>
    <ligand>
        <name>K(+)</name>
        <dbReference type="ChEBI" id="CHEBI:29103"/>
    </ligand>
</feature>
<dbReference type="PANTHER" id="PTHR42714:SF2">
    <property type="entry name" value="TRNA MODIFICATION GTPASE GTPBP3, MITOCHONDRIAL"/>
    <property type="match status" value="1"/>
</dbReference>
<evidence type="ECO:0000256" key="2">
    <source>
        <dbReference type="ARBA" id="ARBA00022694"/>
    </source>
</evidence>
<dbReference type="Pfam" id="PF12631">
    <property type="entry name" value="MnmE_helical"/>
    <property type="match status" value="1"/>
</dbReference>
<dbReference type="PANTHER" id="PTHR42714">
    <property type="entry name" value="TRNA MODIFICATION GTPASE GTPBP3"/>
    <property type="match status" value="1"/>
</dbReference>
<dbReference type="InterPro" id="IPR031168">
    <property type="entry name" value="G_TrmE"/>
</dbReference>
<dbReference type="NCBIfam" id="TIGR00450">
    <property type="entry name" value="mnmE_trmE_thdF"/>
    <property type="match status" value="1"/>
</dbReference>
<feature type="binding site" evidence="7">
    <location>
        <position position="251"/>
    </location>
    <ligand>
        <name>K(+)</name>
        <dbReference type="ChEBI" id="CHEBI:29103"/>
    </ligand>
</feature>
<keyword evidence="5 7" id="KW-0630">Potassium</keyword>
<feature type="binding site" evidence="7">
    <location>
        <begin position="246"/>
        <end position="252"/>
    </location>
    <ligand>
        <name>GTP</name>
        <dbReference type="ChEBI" id="CHEBI:37565"/>
    </ligand>
</feature>
<keyword evidence="7" id="KW-0479">Metal-binding</keyword>
<keyword evidence="7 10" id="KW-0378">Hydrolase</keyword>
<evidence type="ECO:0000256" key="1">
    <source>
        <dbReference type="ARBA" id="ARBA00011043"/>
    </source>
</evidence>